<dbReference type="SMART" id="SM00866">
    <property type="entry name" value="UTRA"/>
    <property type="match status" value="1"/>
</dbReference>
<dbReference type="Pfam" id="PF07702">
    <property type="entry name" value="UTRA"/>
    <property type="match status" value="1"/>
</dbReference>
<dbReference type="CDD" id="cd07377">
    <property type="entry name" value="WHTH_GntR"/>
    <property type="match status" value="1"/>
</dbReference>
<dbReference type="InterPro" id="IPR050679">
    <property type="entry name" value="Bact_HTH_transcr_reg"/>
</dbReference>
<dbReference type="RefSeq" id="WP_266344213.1">
    <property type="nucleotide sequence ID" value="NZ_JAPKNH010000004.1"/>
</dbReference>
<dbReference type="SUPFAM" id="SSF46785">
    <property type="entry name" value="Winged helix' DNA-binding domain"/>
    <property type="match status" value="1"/>
</dbReference>
<dbReference type="Gene3D" id="1.10.10.10">
    <property type="entry name" value="Winged helix-like DNA-binding domain superfamily/Winged helix DNA-binding domain"/>
    <property type="match status" value="1"/>
</dbReference>
<dbReference type="InterPro" id="IPR036390">
    <property type="entry name" value="WH_DNA-bd_sf"/>
</dbReference>
<feature type="domain" description="HTH gntR-type" evidence="4">
    <location>
        <begin position="10"/>
        <end position="78"/>
    </location>
</feature>
<dbReference type="PANTHER" id="PTHR44846">
    <property type="entry name" value="MANNOSYL-D-GLYCERATE TRANSPORT/METABOLISM SYSTEM REPRESSOR MNGR-RELATED"/>
    <property type="match status" value="1"/>
</dbReference>
<evidence type="ECO:0000313" key="6">
    <source>
        <dbReference type="Proteomes" id="UP001596150"/>
    </source>
</evidence>
<dbReference type="InterPro" id="IPR028978">
    <property type="entry name" value="Chorismate_lyase_/UTRA_dom_sf"/>
</dbReference>
<evidence type="ECO:0000259" key="4">
    <source>
        <dbReference type="PROSITE" id="PS50949"/>
    </source>
</evidence>
<dbReference type="EMBL" id="JBHSML010000003">
    <property type="protein sequence ID" value="MFC5516538.1"/>
    <property type="molecule type" value="Genomic_DNA"/>
</dbReference>
<gene>
    <name evidence="5" type="ORF">ACFPP9_12215</name>
</gene>
<proteinExistence type="predicted"/>
<dbReference type="PANTHER" id="PTHR44846:SF1">
    <property type="entry name" value="MANNOSYL-D-GLYCERATE TRANSPORT_METABOLISM SYSTEM REPRESSOR MNGR-RELATED"/>
    <property type="match status" value="1"/>
</dbReference>
<keyword evidence="3" id="KW-0804">Transcription</keyword>
<organism evidence="5 6">
    <name type="scientific">Kaistia terrae</name>
    <dbReference type="NCBI Taxonomy" id="537017"/>
    <lineage>
        <taxon>Bacteria</taxon>
        <taxon>Pseudomonadati</taxon>
        <taxon>Pseudomonadota</taxon>
        <taxon>Alphaproteobacteria</taxon>
        <taxon>Hyphomicrobiales</taxon>
        <taxon>Kaistiaceae</taxon>
        <taxon>Kaistia</taxon>
    </lineage>
</organism>
<keyword evidence="6" id="KW-1185">Reference proteome</keyword>
<keyword evidence="1" id="KW-0805">Transcription regulation</keyword>
<evidence type="ECO:0000313" key="5">
    <source>
        <dbReference type="EMBL" id="MFC5516538.1"/>
    </source>
</evidence>
<name>A0ABW0PVZ2_9HYPH</name>
<dbReference type="Proteomes" id="UP001596150">
    <property type="component" value="Unassembled WGS sequence"/>
</dbReference>
<dbReference type="Pfam" id="PF00392">
    <property type="entry name" value="GntR"/>
    <property type="match status" value="1"/>
</dbReference>
<dbReference type="SMART" id="SM00345">
    <property type="entry name" value="HTH_GNTR"/>
    <property type="match status" value="1"/>
</dbReference>
<dbReference type="PRINTS" id="PR00035">
    <property type="entry name" value="HTHGNTR"/>
</dbReference>
<evidence type="ECO:0000256" key="2">
    <source>
        <dbReference type="ARBA" id="ARBA00023125"/>
    </source>
</evidence>
<keyword evidence="2" id="KW-0238">DNA-binding</keyword>
<sequence>MTTIDRMSAEPYYLQLGRIIEGRIRGGEYQPGERLPSESEFCRTFDLSRSTVRETMRSLQEQKRIRMVPRRGAFVASQADSGWMLQVTRGFLETEMDNSRTVETRVLRSGSESLPTDAADALALPAGTVGFVLERVRSLDGQPAVHSINFMPADVGSALQGTLVLEGKQSLNRTLREAGHKIYGARREVAGVGASAETAKLLGLKSGAPVLLIRSTSWGQDGRSFDFHRSFARSDVVTIAVEAQAVDDE</sequence>
<dbReference type="InterPro" id="IPR000524">
    <property type="entry name" value="Tscrpt_reg_HTH_GntR"/>
</dbReference>
<dbReference type="Gene3D" id="3.40.1410.10">
    <property type="entry name" value="Chorismate lyase-like"/>
    <property type="match status" value="1"/>
</dbReference>
<comment type="caution">
    <text evidence="5">The sequence shown here is derived from an EMBL/GenBank/DDBJ whole genome shotgun (WGS) entry which is preliminary data.</text>
</comment>
<evidence type="ECO:0000256" key="1">
    <source>
        <dbReference type="ARBA" id="ARBA00023015"/>
    </source>
</evidence>
<dbReference type="InterPro" id="IPR036388">
    <property type="entry name" value="WH-like_DNA-bd_sf"/>
</dbReference>
<protein>
    <submittedName>
        <fullName evidence="5">GntR family transcriptional regulator</fullName>
    </submittedName>
</protein>
<dbReference type="PROSITE" id="PS50949">
    <property type="entry name" value="HTH_GNTR"/>
    <property type="match status" value="1"/>
</dbReference>
<accession>A0ABW0PVZ2</accession>
<evidence type="ECO:0000256" key="3">
    <source>
        <dbReference type="ARBA" id="ARBA00023163"/>
    </source>
</evidence>
<reference evidence="6" key="1">
    <citation type="journal article" date="2019" name="Int. J. Syst. Evol. Microbiol.">
        <title>The Global Catalogue of Microorganisms (GCM) 10K type strain sequencing project: providing services to taxonomists for standard genome sequencing and annotation.</title>
        <authorList>
            <consortium name="The Broad Institute Genomics Platform"/>
            <consortium name="The Broad Institute Genome Sequencing Center for Infectious Disease"/>
            <person name="Wu L."/>
            <person name="Ma J."/>
        </authorList>
    </citation>
    <scope>NUCLEOTIDE SEQUENCE [LARGE SCALE GENOMIC DNA]</scope>
    <source>
        <strain evidence="6">KACC 12633</strain>
    </source>
</reference>
<dbReference type="InterPro" id="IPR011663">
    <property type="entry name" value="UTRA"/>
</dbReference>
<dbReference type="SUPFAM" id="SSF64288">
    <property type="entry name" value="Chorismate lyase-like"/>
    <property type="match status" value="1"/>
</dbReference>